<name>A0AA88W8R5_9ASTE</name>
<sequence>MTDLLDRVEKYLQAEEDAMTSYDEVNAGQKRRDLLVGTVRGDQAMAYKCYMASCKAEEAFTIEDQRDEHAIRQVEQVEELVFITLGGGEEFVSKSIVRCLPFFKALKKIKDFEWTDECQAYFEALKSYLTTPPLLSKPLVGEELFLYLAIAESAISAVLVREQSGKQLPIYYGSEVLQGAELRYPNMEKLVFALLIAA</sequence>
<evidence type="ECO:0000313" key="2">
    <source>
        <dbReference type="EMBL" id="KAK3023067.1"/>
    </source>
</evidence>
<dbReference type="InterPro" id="IPR043502">
    <property type="entry name" value="DNA/RNA_pol_sf"/>
</dbReference>
<keyword evidence="3" id="KW-1185">Reference proteome</keyword>
<dbReference type="Proteomes" id="UP001188597">
    <property type="component" value="Unassembled WGS sequence"/>
</dbReference>
<evidence type="ECO:0000259" key="1">
    <source>
        <dbReference type="Pfam" id="PF17919"/>
    </source>
</evidence>
<reference evidence="2" key="1">
    <citation type="submission" date="2022-12" db="EMBL/GenBank/DDBJ databases">
        <title>Draft genome assemblies for two species of Escallonia (Escalloniales).</title>
        <authorList>
            <person name="Chanderbali A."/>
            <person name="Dervinis C."/>
            <person name="Anghel I."/>
            <person name="Soltis D."/>
            <person name="Soltis P."/>
            <person name="Zapata F."/>
        </authorList>
    </citation>
    <scope>NUCLEOTIDE SEQUENCE</scope>
    <source>
        <strain evidence="2">UCBG64.0493</strain>
        <tissue evidence="2">Leaf</tissue>
    </source>
</reference>
<gene>
    <name evidence="2" type="ORF">RJ639_043082</name>
</gene>
<accession>A0AA88W8R5</accession>
<proteinExistence type="predicted"/>
<dbReference type="SUPFAM" id="SSF56672">
    <property type="entry name" value="DNA/RNA polymerases"/>
    <property type="match status" value="1"/>
</dbReference>
<dbReference type="InterPro" id="IPR041577">
    <property type="entry name" value="RT_RNaseH_2"/>
</dbReference>
<dbReference type="EMBL" id="JAVXUP010000679">
    <property type="protein sequence ID" value="KAK3023067.1"/>
    <property type="molecule type" value="Genomic_DNA"/>
</dbReference>
<comment type="caution">
    <text evidence="2">The sequence shown here is derived from an EMBL/GenBank/DDBJ whole genome shotgun (WGS) entry which is preliminary data.</text>
</comment>
<evidence type="ECO:0000313" key="3">
    <source>
        <dbReference type="Proteomes" id="UP001188597"/>
    </source>
</evidence>
<dbReference type="InterPro" id="IPR043128">
    <property type="entry name" value="Rev_trsase/Diguanyl_cyclase"/>
</dbReference>
<dbReference type="PANTHER" id="PTHR48475">
    <property type="entry name" value="RIBONUCLEASE H"/>
    <property type="match status" value="1"/>
</dbReference>
<dbReference type="Gene3D" id="3.30.70.270">
    <property type="match status" value="1"/>
</dbReference>
<dbReference type="AlphaFoldDB" id="A0AA88W8R5"/>
<protein>
    <recommendedName>
        <fullName evidence="1">Reverse transcriptase/retrotransposon-derived protein RNase H-like domain-containing protein</fullName>
    </recommendedName>
</protein>
<dbReference type="PANTHER" id="PTHR48475:SF2">
    <property type="entry name" value="RIBONUCLEASE H"/>
    <property type="match status" value="1"/>
</dbReference>
<organism evidence="2 3">
    <name type="scientific">Escallonia herrerae</name>
    <dbReference type="NCBI Taxonomy" id="1293975"/>
    <lineage>
        <taxon>Eukaryota</taxon>
        <taxon>Viridiplantae</taxon>
        <taxon>Streptophyta</taxon>
        <taxon>Embryophyta</taxon>
        <taxon>Tracheophyta</taxon>
        <taxon>Spermatophyta</taxon>
        <taxon>Magnoliopsida</taxon>
        <taxon>eudicotyledons</taxon>
        <taxon>Gunneridae</taxon>
        <taxon>Pentapetalae</taxon>
        <taxon>asterids</taxon>
        <taxon>campanulids</taxon>
        <taxon>Escalloniales</taxon>
        <taxon>Escalloniaceae</taxon>
        <taxon>Escallonia</taxon>
    </lineage>
</organism>
<feature type="domain" description="Reverse transcriptase/retrotransposon-derived protein RNase H-like" evidence="1">
    <location>
        <begin position="114"/>
        <end position="196"/>
    </location>
</feature>
<dbReference type="Pfam" id="PF17919">
    <property type="entry name" value="RT_RNaseH_2"/>
    <property type="match status" value="1"/>
</dbReference>